<dbReference type="InterPro" id="IPR032675">
    <property type="entry name" value="LRR_dom_sf"/>
</dbReference>
<keyword evidence="4" id="KW-1185">Reference proteome</keyword>
<feature type="compositionally biased region" description="Gly residues" evidence="1">
    <location>
        <begin position="958"/>
        <end position="976"/>
    </location>
</feature>
<dbReference type="CDD" id="cd09917">
    <property type="entry name" value="F-box_SF"/>
    <property type="match status" value="1"/>
</dbReference>
<feature type="compositionally biased region" description="Polar residues" evidence="1">
    <location>
        <begin position="83"/>
        <end position="94"/>
    </location>
</feature>
<feature type="compositionally biased region" description="Low complexity" evidence="1">
    <location>
        <begin position="95"/>
        <end position="121"/>
    </location>
</feature>
<feature type="domain" description="F-box" evidence="2">
    <location>
        <begin position="120"/>
        <end position="167"/>
    </location>
</feature>
<feature type="region of interest" description="Disordered" evidence="1">
    <location>
        <begin position="773"/>
        <end position="802"/>
    </location>
</feature>
<reference evidence="3 4" key="1">
    <citation type="submission" date="2020-11" db="EMBL/GenBank/DDBJ databases">
        <title>Kefir isolates.</title>
        <authorList>
            <person name="Marcisauskas S."/>
            <person name="Kim Y."/>
            <person name="Blasche S."/>
        </authorList>
    </citation>
    <scope>NUCLEOTIDE SEQUENCE [LARGE SCALE GENOMIC DNA]</scope>
    <source>
        <strain evidence="3 4">KR</strain>
    </source>
</reference>
<dbReference type="InterPro" id="IPR036047">
    <property type="entry name" value="F-box-like_dom_sf"/>
</dbReference>
<feature type="compositionally biased region" description="Pro residues" evidence="1">
    <location>
        <begin position="883"/>
        <end position="899"/>
    </location>
</feature>
<dbReference type="Pfam" id="PF12937">
    <property type="entry name" value="F-box-like"/>
    <property type="match status" value="1"/>
</dbReference>
<sequence>MEHDQLPGQVGDALDREDGEVKHGESGATTLATASRENAQKDSKSSDSSNGDAGITGSRGRNATDESPSRRQAAAAAGGDQAMSSPGDDQSLPNGATGPASSGSTSPASSSTTSTSASSHLPLPPLPLEIFHRVMRFLEPTDIVTFRRVSSLWYTAINSEPRLWREITCSLVDDLTDQLALYSVYARPRATGQSGGITHLTIVLEGVRSANHGHLVDIVPLEPAIQALEQVITSLAEFSVTAIKPNRGPLARQGGVRYQSSLRSLRIRLEPQTQVSAWVLHVLSRYRSHPLFCQLESLDVYANIPSLPLGEHFLSMFPRLSRLVVRGAPYRPTTFGPWTWSHEDVDADLEPLRNLRELVLRDVRITGETAIPPLPALTRFLAHNTCWENRSYYLLIRVARKTLERIELHSLMAKELDEPDVDFHEYLDIRDTALLDPLPPGFQNDDMFSTPPLPICLPRLRRLLVTGISPTIWSPEYGSDDPSEYADLPTPFLVMPNLEECDLTEITLDANEELEPAIGPLSVLGKLAPNMRNLCLHGVMTDDIALQACFYEMHGQLTHLDLSESSASDQIVCRLPGLTPMLRELDVRGCPEISVQGVARVVELIRRYHDEGQSKVERVWIDAPSDASWAEFQAYDWLAFVDVLQRDELDFEGEGPDDPNQRRKWILRGKLDSMHEYKVKYAEWERLQAAKRAIEDQRAAGSSSSRVAAASVATGLGLLQQAAAALPASLIQTIAGSALSMAPSAPIQAPVAAAVPTQASFPVPTSATQQVPLANAGSAPHPSAPLVQAPAQPPSVNSTPQPGTAVAGLVTPQATFGSQTVTRPASQDGATTTPRTQTVFLPPGLQYSAALTTGHALSDATPLATPLGAVHQPQVFARMQPHSLPPPPRSGPPLAPPTVPRTAAISPSKRKIDSESLDFDITNVDPAFVAAQAREMERLEQAQAVRLQAQVEQASDRSGGGGGGVGGGGGGGGGGTARAKLQKMYQEQQQQQRQPEGMDDLLAAADDEDDDNGAVPAWKVLNAELGGDEDEDEPVAEVIVSDEEVATSVTITTAPVVAPVYGFAAGDSSDEDDDEDLQIEMVDAATT</sequence>
<dbReference type="Proteomes" id="UP000777482">
    <property type="component" value="Unassembled WGS sequence"/>
</dbReference>
<dbReference type="InterPro" id="IPR001810">
    <property type="entry name" value="F-box_dom"/>
</dbReference>
<dbReference type="Gene3D" id="1.20.1280.50">
    <property type="match status" value="1"/>
</dbReference>
<name>A0A9P7B7E7_RHOMI</name>
<feature type="compositionally biased region" description="Polar residues" evidence="1">
    <location>
        <begin position="27"/>
        <end position="37"/>
    </location>
</feature>
<dbReference type="PROSITE" id="PS50181">
    <property type="entry name" value="FBOX"/>
    <property type="match status" value="1"/>
</dbReference>
<feature type="compositionally biased region" description="Low complexity" evidence="1">
    <location>
        <begin position="72"/>
        <end position="82"/>
    </location>
</feature>
<feature type="region of interest" description="Disordered" evidence="1">
    <location>
        <begin position="950"/>
        <end position="1014"/>
    </location>
</feature>
<gene>
    <name evidence="3" type="ORF">C6P46_001938</name>
</gene>
<dbReference type="OrthoDB" id="2535642at2759"/>
<organism evidence="3 4">
    <name type="scientific">Rhodotorula mucilaginosa</name>
    <name type="common">Yeast</name>
    <name type="synonym">Rhodotorula rubra</name>
    <dbReference type="NCBI Taxonomy" id="5537"/>
    <lineage>
        <taxon>Eukaryota</taxon>
        <taxon>Fungi</taxon>
        <taxon>Dikarya</taxon>
        <taxon>Basidiomycota</taxon>
        <taxon>Pucciniomycotina</taxon>
        <taxon>Microbotryomycetes</taxon>
        <taxon>Sporidiobolales</taxon>
        <taxon>Sporidiobolaceae</taxon>
        <taxon>Rhodotorula</taxon>
    </lineage>
</organism>
<comment type="caution">
    <text evidence="3">The sequence shown here is derived from an EMBL/GenBank/DDBJ whole genome shotgun (WGS) entry which is preliminary data.</text>
</comment>
<evidence type="ECO:0000256" key="1">
    <source>
        <dbReference type="SAM" id="MobiDB-lite"/>
    </source>
</evidence>
<evidence type="ECO:0000313" key="3">
    <source>
        <dbReference type="EMBL" id="KAG0664077.1"/>
    </source>
</evidence>
<dbReference type="SUPFAM" id="SSF81383">
    <property type="entry name" value="F-box domain"/>
    <property type="match status" value="1"/>
</dbReference>
<dbReference type="SUPFAM" id="SSF52047">
    <property type="entry name" value="RNI-like"/>
    <property type="match status" value="1"/>
</dbReference>
<proteinExistence type="predicted"/>
<dbReference type="AlphaFoldDB" id="A0A9P7B7E7"/>
<feature type="region of interest" description="Disordered" evidence="1">
    <location>
        <begin position="1"/>
        <end position="122"/>
    </location>
</feature>
<dbReference type="EMBL" id="PUHQ01000016">
    <property type="protein sequence ID" value="KAG0664077.1"/>
    <property type="molecule type" value="Genomic_DNA"/>
</dbReference>
<protein>
    <recommendedName>
        <fullName evidence="2">F-box domain-containing protein</fullName>
    </recommendedName>
</protein>
<evidence type="ECO:0000313" key="4">
    <source>
        <dbReference type="Proteomes" id="UP000777482"/>
    </source>
</evidence>
<feature type="region of interest" description="Disordered" evidence="1">
    <location>
        <begin position="879"/>
        <end position="911"/>
    </location>
</feature>
<feature type="compositionally biased region" description="Basic and acidic residues" evidence="1">
    <location>
        <begin position="13"/>
        <end position="25"/>
    </location>
</feature>
<feature type="region of interest" description="Disordered" evidence="1">
    <location>
        <begin position="819"/>
        <end position="839"/>
    </location>
</feature>
<dbReference type="Gene3D" id="3.80.10.10">
    <property type="entry name" value="Ribonuclease Inhibitor"/>
    <property type="match status" value="1"/>
</dbReference>
<accession>A0A9P7B7E7</accession>
<dbReference type="SMART" id="SM00256">
    <property type="entry name" value="FBOX"/>
    <property type="match status" value="1"/>
</dbReference>
<feature type="compositionally biased region" description="Low complexity" evidence="1">
    <location>
        <begin position="982"/>
        <end position="1004"/>
    </location>
</feature>
<evidence type="ECO:0000259" key="2">
    <source>
        <dbReference type="PROSITE" id="PS50181"/>
    </source>
</evidence>